<evidence type="ECO:0000313" key="3">
    <source>
        <dbReference type="Proteomes" id="UP000298138"/>
    </source>
</evidence>
<protein>
    <submittedName>
        <fullName evidence="2">Uncharacterized protein</fullName>
    </submittedName>
</protein>
<feature type="compositionally biased region" description="Low complexity" evidence="1">
    <location>
        <begin position="174"/>
        <end position="190"/>
    </location>
</feature>
<dbReference type="Proteomes" id="UP000298138">
    <property type="component" value="Unassembled WGS sequence"/>
</dbReference>
<feature type="compositionally biased region" description="Polar residues" evidence="1">
    <location>
        <begin position="65"/>
        <end position="76"/>
    </location>
</feature>
<dbReference type="EMBL" id="ML220113">
    <property type="protein sequence ID" value="TGZ83825.1"/>
    <property type="molecule type" value="Genomic_DNA"/>
</dbReference>
<reference evidence="2 3" key="1">
    <citation type="submission" date="2019-04" db="EMBL/GenBank/DDBJ databases">
        <title>Comparative genomics and transcriptomics to analyze fruiting body development in filamentous ascomycetes.</title>
        <authorList>
            <consortium name="DOE Joint Genome Institute"/>
            <person name="Lutkenhaus R."/>
            <person name="Traeger S."/>
            <person name="Breuer J."/>
            <person name="Kuo A."/>
            <person name="Lipzen A."/>
            <person name="Pangilinan J."/>
            <person name="Dilworth D."/>
            <person name="Sandor L."/>
            <person name="Poggeler S."/>
            <person name="Barry K."/>
            <person name="Grigoriev I.V."/>
            <person name="Nowrousian M."/>
        </authorList>
    </citation>
    <scope>NUCLEOTIDE SEQUENCE [LARGE SCALE GENOMIC DNA]</scope>
    <source>
        <strain evidence="2 3">CBS 389.68</strain>
    </source>
</reference>
<feature type="compositionally biased region" description="Low complexity" evidence="1">
    <location>
        <begin position="212"/>
        <end position="228"/>
    </location>
</feature>
<dbReference type="STRING" id="341454.A0A4V3SJG0"/>
<proteinExistence type="predicted"/>
<accession>A0A4V3SJG0</accession>
<evidence type="ECO:0000256" key="1">
    <source>
        <dbReference type="SAM" id="MobiDB-lite"/>
    </source>
</evidence>
<gene>
    <name evidence="2" type="ORF">EX30DRAFT_393376</name>
</gene>
<dbReference type="AlphaFoldDB" id="A0A4V3SJG0"/>
<dbReference type="OrthoDB" id="5395975at2759"/>
<dbReference type="InParanoid" id="A0A4V3SJG0"/>
<feature type="region of interest" description="Disordered" evidence="1">
    <location>
        <begin position="153"/>
        <end position="231"/>
    </location>
</feature>
<evidence type="ECO:0000313" key="2">
    <source>
        <dbReference type="EMBL" id="TGZ83825.1"/>
    </source>
</evidence>
<name>A0A4V3SJG0_9PEZI</name>
<feature type="compositionally biased region" description="Basic and acidic residues" evidence="1">
    <location>
        <begin position="103"/>
        <end position="112"/>
    </location>
</feature>
<feature type="region of interest" description="Disordered" evidence="1">
    <location>
        <begin position="64"/>
        <end position="123"/>
    </location>
</feature>
<sequence length="479" mass="53687">MNEPPNVDDPEPELLIHITAPTSAKHDLGYRLLAKNTIEFEPATRLLVGSVSWLEEDIALGEGASSLQGQGDNCNESRPAKRRHLDPESLSAVSSQHQAIPWKDFDPEDPHVESGSLTVPDSQSPYDITKSVLLLSSPPIACSTLQPQKRKIEPVSPFTFPSQSPRRSARLQGKSRSFQLSQSSQTSQRSQGKRKKSQTSSPSVEISFSDILSNPNTQTQSSTSSSLPESPYCFTPLNPTATTYTLVHTAPAIPDLPRLNLTPSPPQTQFSPASLTHLLPSTIPPFNTLSPLPTLVPPPYTILCPTPPTSSNPPQFPKQWSTYLERTNYLPRFERLMKTKSRELRSWERGYWRIDLTRWGDAKEKSGFWKMVVGAVEEGRMGLCTVRLEGGSDVEERRGEVRARRLEKKEDGKGDETEDDGEWRFKQDWSREMGGGNVVRVYCYGGAVSYVWAMLYTFSFKRAEGMVWIDSKEEEVLRF</sequence>
<keyword evidence="3" id="KW-1185">Reference proteome</keyword>
<organism evidence="2 3">
    <name type="scientific">Ascodesmis nigricans</name>
    <dbReference type="NCBI Taxonomy" id="341454"/>
    <lineage>
        <taxon>Eukaryota</taxon>
        <taxon>Fungi</taxon>
        <taxon>Dikarya</taxon>
        <taxon>Ascomycota</taxon>
        <taxon>Pezizomycotina</taxon>
        <taxon>Pezizomycetes</taxon>
        <taxon>Pezizales</taxon>
        <taxon>Ascodesmidaceae</taxon>
        <taxon>Ascodesmis</taxon>
    </lineage>
</organism>